<accession>A0AAJ6QMQ9</accession>
<dbReference type="KEGG" id="goe:100897863"/>
<dbReference type="InterPro" id="IPR001584">
    <property type="entry name" value="Integrase_cat-core"/>
</dbReference>
<dbReference type="InterPro" id="IPR050951">
    <property type="entry name" value="Retrovirus_Pol_polyprotein"/>
</dbReference>
<dbReference type="Proteomes" id="UP000694867">
    <property type="component" value="Unplaced"/>
</dbReference>
<dbReference type="GO" id="GO:0003676">
    <property type="term" value="F:nucleic acid binding"/>
    <property type="evidence" value="ECO:0007669"/>
    <property type="project" value="InterPro"/>
</dbReference>
<dbReference type="RefSeq" id="XP_003737705.1">
    <property type="nucleotide sequence ID" value="XM_003737657.1"/>
</dbReference>
<evidence type="ECO:0000313" key="3">
    <source>
        <dbReference type="RefSeq" id="XP_003737705.1"/>
    </source>
</evidence>
<sequence>MGQDIEAYVKSCGHCIKNAADPIKVPLQPWPDTQEPWSRIHLDFAEPQKGKTFLVIVDSFSKFVDAARLSPATSRALVAYLRNLFRLFGPPDTMVSDNGGPFVSVEFAKLCADSNIIHLRCAPRCPQSNGQAERMVGTLKNSITSDPASLDAAVAAYNYTPNSTIGNETPAEVFFGRKIRTPLEVLARKPVDVPRTEGQEKMEAYYNRHHGAKPRSFSIGETVTIALADGSTAVRFLKAQVPAASTVDRGWFTGH</sequence>
<reference evidence="3" key="1">
    <citation type="submission" date="2025-08" db="UniProtKB">
        <authorList>
            <consortium name="RefSeq"/>
        </authorList>
    </citation>
    <scope>IDENTIFICATION</scope>
</reference>
<name>A0AAJ6QMQ9_9ACAR</name>
<gene>
    <name evidence="3" type="primary">LOC100897863</name>
</gene>
<feature type="domain" description="Integrase catalytic" evidence="1">
    <location>
        <begin position="32"/>
        <end position="190"/>
    </location>
</feature>
<dbReference type="SUPFAM" id="SSF53098">
    <property type="entry name" value="Ribonuclease H-like"/>
    <property type="match status" value="1"/>
</dbReference>
<dbReference type="GO" id="GO:0015074">
    <property type="term" value="P:DNA integration"/>
    <property type="evidence" value="ECO:0007669"/>
    <property type="project" value="InterPro"/>
</dbReference>
<evidence type="ECO:0000259" key="1">
    <source>
        <dbReference type="PROSITE" id="PS50994"/>
    </source>
</evidence>
<dbReference type="AlphaFoldDB" id="A0AAJ6QMQ9"/>
<dbReference type="FunFam" id="3.30.420.10:FF:000063">
    <property type="entry name" value="Retrovirus-related Pol polyprotein from transposon 297-like Protein"/>
    <property type="match status" value="1"/>
</dbReference>
<dbReference type="Pfam" id="PF00665">
    <property type="entry name" value="rve"/>
    <property type="match status" value="1"/>
</dbReference>
<dbReference type="PANTHER" id="PTHR37984:SF5">
    <property type="entry name" value="PROTEIN NYNRIN-LIKE"/>
    <property type="match status" value="1"/>
</dbReference>
<dbReference type="GeneID" id="100897863"/>
<dbReference type="PROSITE" id="PS50994">
    <property type="entry name" value="INTEGRASE"/>
    <property type="match status" value="1"/>
</dbReference>
<dbReference type="Gene3D" id="3.30.420.10">
    <property type="entry name" value="Ribonuclease H-like superfamily/Ribonuclease H"/>
    <property type="match status" value="1"/>
</dbReference>
<organism evidence="2 3">
    <name type="scientific">Galendromus occidentalis</name>
    <name type="common">western predatory mite</name>
    <dbReference type="NCBI Taxonomy" id="34638"/>
    <lineage>
        <taxon>Eukaryota</taxon>
        <taxon>Metazoa</taxon>
        <taxon>Ecdysozoa</taxon>
        <taxon>Arthropoda</taxon>
        <taxon>Chelicerata</taxon>
        <taxon>Arachnida</taxon>
        <taxon>Acari</taxon>
        <taxon>Parasitiformes</taxon>
        <taxon>Mesostigmata</taxon>
        <taxon>Gamasina</taxon>
        <taxon>Phytoseioidea</taxon>
        <taxon>Phytoseiidae</taxon>
        <taxon>Typhlodrominae</taxon>
        <taxon>Galendromus</taxon>
    </lineage>
</organism>
<keyword evidence="2" id="KW-1185">Reference proteome</keyword>
<dbReference type="PANTHER" id="PTHR37984">
    <property type="entry name" value="PROTEIN CBG26694"/>
    <property type="match status" value="1"/>
</dbReference>
<dbReference type="InterPro" id="IPR012337">
    <property type="entry name" value="RNaseH-like_sf"/>
</dbReference>
<dbReference type="InterPro" id="IPR036397">
    <property type="entry name" value="RNaseH_sf"/>
</dbReference>
<evidence type="ECO:0000313" key="2">
    <source>
        <dbReference type="Proteomes" id="UP000694867"/>
    </source>
</evidence>
<protein>
    <submittedName>
        <fullName evidence="3">Uncharacterized protein K02A2.6-like</fullName>
    </submittedName>
</protein>
<proteinExistence type="predicted"/>